<dbReference type="EMBL" id="UINC01006296">
    <property type="protein sequence ID" value="SVA26690.1"/>
    <property type="molecule type" value="Genomic_DNA"/>
</dbReference>
<organism evidence="1">
    <name type="scientific">marine metagenome</name>
    <dbReference type="NCBI Taxonomy" id="408172"/>
    <lineage>
        <taxon>unclassified sequences</taxon>
        <taxon>metagenomes</taxon>
        <taxon>ecological metagenomes</taxon>
    </lineage>
</organism>
<proteinExistence type="predicted"/>
<protein>
    <submittedName>
        <fullName evidence="1">Uncharacterized protein</fullName>
    </submittedName>
</protein>
<accession>A0A381UEZ4</accession>
<sequence>MQTPMGAQAGTLTFATDGGTLTGEMGGAQGNLALEEGTCDGNDLSWVVNMTSPMPIKVEATATVDGDSISGEAKLGAFGTATFEGSRA</sequence>
<name>A0A381UEZ4_9ZZZZ</name>
<evidence type="ECO:0000313" key="1">
    <source>
        <dbReference type="EMBL" id="SVA26690.1"/>
    </source>
</evidence>
<reference evidence="1" key="1">
    <citation type="submission" date="2018-05" db="EMBL/GenBank/DDBJ databases">
        <authorList>
            <person name="Lanie J.A."/>
            <person name="Ng W.-L."/>
            <person name="Kazmierczak K.M."/>
            <person name="Andrzejewski T.M."/>
            <person name="Davidsen T.M."/>
            <person name="Wayne K.J."/>
            <person name="Tettelin H."/>
            <person name="Glass J.I."/>
            <person name="Rusch D."/>
            <person name="Podicherti R."/>
            <person name="Tsui H.-C.T."/>
            <person name="Winkler M.E."/>
        </authorList>
    </citation>
    <scope>NUCLEOTIDE SEQUENCE</scope>
</reference>
<dbReference type="AlphaFoldDB" id="A0A381UEZ4"/>
<gene>
    <name evidence="1" type="ORF">METZ01_LOCUS79544</name>
</gene>